<feature type="compositionally biased region" description="Basic and acidic residues" evidence="7">
    <location>
        <begin position="23"/>
        <end position="33"/>
    </location>
</feature>
<evidence type="ECO:0000259" key="9">
    <source>
        <dbReference type="Pfam" id="PF17676"/>
    </source>
</evidence>
<evidence type="ECO:0000259" key="8">
    <source>
        <dbReference type="Pfam" id="PF02016"/>
    </source>
</evidence>
<feature type="active site" description="Nucleophile" evidence="6">
    <location>
        <position position="145"/>
    </location>
</feature>
<dbReference type="PIRSF" id="PIRSF028757">
    <property type="entry name" value="LD-carboxypeptidase"/>
    <property type="match status" value="1"/>
</dbReference>
<dbReference type="Gene3D" id="3.40.50.10740">
    <property type="entry name" value="Class I glutamine amidotransferase-like"/>
    <property type="match status" value="1"/>
</dbReference>
<evidence type="ECO:0000256" key="5">
    <source>
        <dbReference type="ARBA" id="ARBA00022825"/>
    </source>
</evidence>
<dbReference type="InterPro" id="IPR040449">
    <property type="entry name" value="Peptidase_S66_N"/>
</dbReference>
<keyword evidence="5" id="KW-0720">Serine protease</keyword>
<keyword evidence="3" id="KW-0645">Protease</keyword>
<keyword evidence="4" id="KW-0378">Hydrolase</keyword>
<feature type="domain" description="LD-carboxypeptidase C-terminal" evidence="9">
    <location>
        <begin position="217"/>
        <end position="331"/>
    </location>
</feature>
<evidence type="ECO:0000313" key="11">
    <source>
        <dbReference type="Proteomes" id="UP000267035"/>
    </source>
</evidence>
<dbReference type="CDD" id="cd07025">
    <property type="entry name" value="Peptidase_S66"/>
    <property type="match status" value="1"/>
</dbReference>
<organism evidence="10 11">
    <name type="scientific">Allofranklinella schreckenbergeri</name>
    <dbReference type="NCBI Taxonomy" id="1076744"/>
    <lineage>
        <taxon>Bacteria</taxon>
        <taxon>Pseudomonadati</taxon>
        <taxon>Pseudomonadota</taxon>
        <taxon>Betaproteobacteria</taxon>
        <taxon>Burkholderiales</taxon>
        <taxon>Comamonadaceae</taxon>
        <taxon>Allofranklinella</taxon>
    </lineage>
</organism>
<evidence type="ECO:0000256" key="3">
    <source>
        <dbReference type="ARBA" id="ARBA00022670"/>
    </source>
</evidence>
<dbReference type="GO" id="GO:0008236">
    <property type="term" value="F:serine-type peptidase activity"/>
    <property type="evidence" value="ECO:0007669"/>
    <property type="project" value="UniProtKB-KW"/>
</dbReference>
<evidence type="ECO:0000256" key="6">
    <source>
        <dbReference type="PIRSR" id="PIRSR028757-1"/>
    </source>
</evidence>
<dbReference type="GO" id="GO:0006508">
    <property type="term" value="P:proteolysis"/>
    <property type="evidence" value="ECO:0007669"/>
    <property type="project" value="UniProtKB-KW"/>
</dbReference>
<dbReference type="PANTHER" id="PTHR30237:SF2">
    <property type="entry name" value="MUREIN TETRAPEPTIDE CARBOXYPEPTIDASE"/>
    <property type="match status" value="1"/>
</dbReference>
<evidence type="ECO:0000256" key="2">
    <source>
        <dbReference type="ARBA" id="ARBA00022645"/>
    </source>
</evidence>
<proteinExistence type="inferred from homology"/>
<evidence type="ECO:0000256" key="1">
    <source>
        <dbReference type="ARBA" id="ARBA00010233"/>
    </source>
</evidence>
<evidence type="ECO:0000256" key="4">
    <source>
        <dbReference type="ARBA" id="ARBA00022801"/>
    </source>
</evidence>
<dbReference type="Pfam" id="PF17676">
    <property type="entry name" value="Peptidase_S66C"/>
    <property type="match status" value="1"/>
</dbReference>
<dbReference type="InterPro" id="IPR003507">
    <property type="entry name" value="S66_fam"/>
</dbReference>
<dbReference type="RefSeq" id="WP_122254516.1">
    <property type="nucleotide sequence ID" value="NZ_RDQL01000018.1"/>
</dbReference>
<sequence length="345" mass="37409">MPHTPAPGHAPHNGCGCTHGHSHSHEHGHDSSHSHHHHDHARPRSIYIYSPSGAVQDRAAFRRGLRRLGQAGFDVTVDEAALARHTRFAGTHAQRLAAIERAADSGADLALISRGGYGLNHLLPDIDYPRLAAAIDRGTAFMGFSDFTALQLALWQRTGRITWAGASLGADWGAPEGVDEITQACFEDVALGVGEGTGWRIGKDCAAYQGLHIDAATLWGGNLCVLTSLVGTPWMPQIDGGILFLEDVAEPPYRIERMLMQLEQAGILQRQRAIVLGQFTDARVTAHDRGFNLASLTAALRQRLPIPVLTRLPFGHVRTKVCLPFGATVQLGVTEREAFIVWGHL</sequence>
<feature type="active site" description="Charge relay system" evidence="6">
    <location>
        <position position="246"/>
    </location>
</feature>
<comment type="caution">
    <text evidence="10">The sequence shown here is derived from an EMBL/GenBank/DDBJ whole genome shotgun (WGS) entry which is preliminary data.</text>
</comment>
<dbReference type="SUPFAM" id="SSF141986">
    <property type="entry name" value="LD-carboxypeptidase A C-terminal domain-like"/>
    <property type="match status" value="1"/>
</dbReference>
<feature type="domain" description="LD-carboxypeptidase N-terminal" evidence="8">
    <location>
        <begin position="46"/>
        <end position="165"/>
    </location>
</feature>
<dbReference type="InterPro" id="IPR027461">
    <property type="entry name" value="Carboxypeptidase_A_C_sf"/>
</dbReference>
<dbReference type="PANTHER" id="PTHR30237">
    <property type="entry name" value="MURAMOYLTETRAPEPTIDE CARBOXYPEPTIDASE"/>
    <property type="match status" value="1"/>
</dbReference>
<keyword evidence="11" id="KW-1185">Reference proteome</keyword>
<feature type="region of interest" description="Disordered" evidence="7">
    <location>
        <begin position="1"/>
        <end position="41"/>
    </location>
</feature>
<gene>
    <name evidence="10" type="ORF">EBQ25_10765</name>
</gene>
<dbReference type="InterPro" id="IPR027478">
    <property type="entry name" value="LdcA_N"/>
</dbReference>
<comment type="similarity">
    <text evidence="1">Belongs to the peptidase S66 family.</text>
</comment>
<protein>
    <submittedName>
        <fullName evidence="10">LD-carboxypeptidase</fullName>
    </submittedName>
</protein>
<evidence type="ECO:0000313" key="10">
    <source>
        <dbReference type="EMBL" id="RMW96812.1"/>
    </source>
</evidence>
<dbReference type="EMBL" id="RDQL01000018">
    <property type="protein sequence ID" value="RMW96812.1"/>
    <property type="molecule type" value="Genomic_DNA"/>
</dbReference>
<dbReference type="SUPFAM" id="SSF52317">
    <property type="entry name" value="Class I glutamine amidotransferase-like"/>
    <property type="match status" value="1"/>
</dbReference>
<dbReference type="InterPro" id="IPR029062">
    <property type="entry name" value="Class_I_gatase-like"/>
</dbReference>
<keyword evidence="2 10" id="KW-0121">Carboxypeptidase</keyword>
<name>A0A3M6Q0L8_9BURK</name>
<dbReference type="Pfam" id="PF02016">
    <property type="entry name" value="Peptidase_S66"/>
    <property type="match status" value="1"/>
</dbReference>
<reference evidence="10 11" key="1">
    <citation type="submission" date="2018-10" db="EMBL/GenBank/DDBJ databases">
        <title>Comamonadaceae CDC group NO-1 genome sequencing and assembly.</title>
        <authorList>
            <person name="Bernier A.-M."/>
            <person name="Bernard K."/>
        </authorList>
    </citation>
    <scope>NUCLEOTIDE SEQUENCE [LARGE SCALE GENOMIC DNA]</scope>
    <source>
        <strain evidence="10 11">NML161473</strain>
    </source>
</reference>
<accession>A0A3M6Q0L8</accession>
<feature type="active site" description="Charge relay system" evidence="6">
    <location>
        <position position="316"/>
    </location>
</feature>
<dbReference type="AlphaFoldDB" id="A0A3M6Q0L8"/>
<dbReference type="GO" id="GO:0004180">
    <property type="term" value="F:carboxypeptidase activity"/>
    <property type="evidence" value="ECO:0007669"/>
    <property type="project" value="UniProtKB-KW"/>
</dbReference>
<evidence type="ECO:0000256" key="7">
    <source>
        <dbReference type="SAM" id="MobiDB-lite"/>
    </source>
</evidence>
<dbReference type="Proteomes" id="UP000267035">
    <property type="component" value="Unassembled WGS sequence"/>
</dbReference>
<dbReference type="InterPro" id="IPR040921">
    <property type="entry name" value="Peptidase_S66C"/>
</dbReference>
<dbReference type="Gene3D" id="3.50.30.60">
    <property type="entry name" value="LD-carboxypeptidase A C-terminal domain-like"/>
    <property type="match status" value="1"/>
</dbReference>